<dbReference type="Pfam" id="PF01427">
    <property type="entry name" value="Peptidase_M15"/>
    <property type="match status" value="1"/>
</dbReference>
<feature type="site" description="Transition state stabilizer" evidence="9">
    <location>
        <position position="76"/>
    </location>
</feature>
<dbReference type="SUPFAM" id="SSF55166">
    <property type="entry name" value="Hedgehog/DD-peptidase"/>
    <property type="match status" value="1"/>
</dbReference>
<evidence type="ECO:0000256" key="1">
    <source>
        <dbReference type="ARBA" id="ARBA00001362"/>
    </source>
</evidence>
<feature type="binding site" evidence="9">
    <location>
        <position position="127"/>
    </location>
    <ligand>
        <name>Zn(2+)</name>
        <dbReference type="ChEBI" id="CHEBI:29105"/>
        <note>catalytic</note>
    </ligand>
</feature>
<feature type="binding site" evidence="9">
    <location>
        <position position="120"/>
    </location>
    <ligand>
        <name>Zn(2+)</name>
        <dbReference type="ChEBI" id="CHEBI:29105"/>
        <note>catalytic</note>
    </ligand>
</feature>
<keyword evidence="4 9" id="KW-0378">Hydrolase</keyword>
<accession>A0ABW6U387</accession>
<dbReference type="PANTHER" id="PTHR43126">
    <property type="entry name" value="D-ALANYL-D-ALANINE DIPEPTIDASE"/>
    <property type="match status" value="1"/>
</dbReference>
<feature type="binding site" evidence="9">
    <location>
        <position position="191"/>
    </location>
    <ligand>
        <name>Zn(2+)</name>
        <dbReference type="ChEBI" id="CHEBI:29105"/>
        <note>catalytic</note>
    </ligand>
</feature>
<evidence type="ECO:0000256" key="9">
    <source>
        <dbReference type="HAMAP-Rule" id="MF_01924"/>
    </source>
</evidence>
<evidence type="ECO:0000256" key="3">
    <source>
        <dbReference type="ARBA" id="ARBA00022723"/>
    </source>
</evidence>
<sequence>MPGIILMCDPCVAAIPVRECGERLRDVRYSRLLVDRSRQDAEGAFAHVREGVLERLQRAQSALPDGVRLLLVEGYRPPVLQEQYFERYVAWLRAANPQWSGTQVHRAASRFVAPPEIAPHTAGAAVDITLADANGHELDLGTGTNATPEESDGACYMDAKNISAKARYHRRILAHALAGAGLVNYETEWWHWSYGDRYWAVKTGSPTALYGPCSLPAQQGYP</sequence>
<comment type="similarity">
    <text evidence="9 10">Belongs to the peptidase M15D family.</text>
</comment>
<comment type="cofactor">
    <cofactor evidence="9">
        <name>Zn(2+)</name>
        <dbReference type="ChEBI" id="CHEBI:29105"/>
    </cofactor>
    <text evidence="9">Binds 1 zinc ion per subunit.</text>
</comment>
<organism evidence="11 12">
    <name type="scientific">Streptomyces nondiastaticus</name>
    <dbReference type="NCBI Taxonomy" id="3154512"/>
    <lineage>
        <taxon>Bacteria</taxon>
        <taxon>Bacillati</taxon>
        <taxon>Actinomycetota</taxon>
        <taxon>Actinomycetes</taxon>
        <taxon>Kitasatosporales</taxon>
        <taxon>Streptomycetaceae</taxon>
        <taxon>Streptomyces</taxon>
    </lineage>
</organism>
<keyword evidence="8 10" id="KW-0961">Cell wall biogenesis/degradation</keyword>
<dbReference type="InterPro" id="IPR009045">
    <property type="entry name" value="Zn_M74/Hedgehog-like"/>
</dbReference>
<comment type="function">
    <text evidence="9 10">Catalyzes hydrolysis of the D-alanyl-D-alanine dipeptide.</text>
</comment>
<dbReference type="EC" id="3.4.13.22" evidence="9 10"/>
<dbReference type="CDD" id="cd14843">
    <property type="entry name" value="D-Ala-D-Ala_dipeptidase_like"/>
    <property type="match status" value="1"/>
</dbReference>
<evidence type="ECO:0000256" key="8">
    <source>
        <dbReference type="ARBA" id="ARBA00023316"/>
    </source>
</evidence>
<dbReference type="PANTHER" id="PTHR43126:SF2">
    <property type="entry name" value="D-ALANYL-D-ALANINE DIPEPTIDASE"/>
    <property type="match status" value="1"/>
</dbReference>
<name>A0ABW6U387_9ACTN</name>
<evidence type="ECO:0000313" key="12">
    <source>
        <dbReference type="Proteomes" id="UP001602123"/>
    </source>
</evidence>
<protein>
    <recommendedName>
        <fullName evidence="9 10">D-alanyl-D-alanine dipeptidase</fullName>
        <shortName evidence="9 10">D-Ala-D-Ala dipeptidase</shortName>
        <ecNumber evidence="9 10">3.4.13.22</ecNumber>
    </recommendedName>
</protein>
<feature type="active site" description="Proton donor/acceptor" evidence="9">
    <location>
        <position position="188"/>
    </location>
</feature>
<keyword evidence="5 9" id="KW-0862">Zinc</keyword>
<evidence type="ECO:0000256" key="10">
    <source>
        <dbReference type="PIRNR" id="PIRNR026671"/>
    </source>
</evidence>
<dbReference type="InterPro" id="IPR000755">
    <property type="entry name" value="A_A_dipeptidase"/>
</dbReference>
<keyword evidence="7 9" id="KW-0482">Metalloprotease</keyword>
<comment type="catalytic activity">
    <reaction evidence="1 9 10">
        <text>D-alanyl-D-alanine + H2O = 2 D-alanine</text>
        <dbReference type="Rhea" id="RHEA:20661"/>
        <dbReference type="ChEBI" id="CHEBI:15377"/>
        <dbReference type="ChEBI" id="CHEBI:57416"/>
        <dbReference type="ChEBI" id="CHEBI:57822"/>
        <dbReference type="EC" id="3.4.13.22"/>
    </reaction>
</comment>
<dbReference type="HAMAP" id="MF_01924">
    <property type="entry name" value="A_A_dipeptidase"/>
    <property type="match status" value="1"/>
</dbReference>
<dbReference type="Gene3D" id="3.30.1380.10">
    <property type="match status" value="1"/>
</dbReference>
<comment type="caution">
    <text evidence="11">The sequence shown here is derived from an EMBL/GenBank/DDBJ whole genome shotgun (WGS) entry which is preliminary data.</text>
</comment>
<keyword evidence="3 9" id="KW-0479">Metal-binding</keyword>
<dbReference type="RefSeq" id="WP_388630537.1">
    <property type="nucleotide sequence ID" value="NZ_JBIAUT010000009.1"/>
</dbReference>
<evidence type="ECO:0000313" key="11">
    <source>
        <dbReference type="EMBL" id="MFF4219279.1"/>
    </source>
</evidence>
<evidence type="ECO:0000256" key="6">
    <source>
        <dbReference type="ARBA" id="ARBA00022997"/>
    </source>
</evidence>
<dbReference type="Proteomes" id="UP001602123">
    <property type="component" value="Unassembled WGS sequence"/>
</dbReference>
<keyword evidence="6 9" id="KW-0224">Dipeptidase</keyword>
<reference evidence="11 12" key="1">
    <citation type="submission" date="2024-10" db="EMBL/GenBank/DDBJ databases">
        <title>The Natural Products Discovery Center: Release of the First 8490 Sequenced Strains for Exploring Actinobacteria Biosynthetic Diversity.</title>
        <authorList>
            <person name="Kalkreuter E."/>
            <person name="Kautsar S.A."/>
            <person name="Yang D."/>
            <person name="Bader C.D."/>
            <person name="Teijaro C.N."/>
            <person name="Fluegel L."/>
            <person name="Davis C.M."/>
            <person name="Simpson J.R."/>
            <person name="Lauterbach L."/>
            <person name="Steele A.D."/>
            <person name="Gui C."/>
            <person name="Meng S."/>
            <person name="Li G."/>
            <person name="Viehrig K."/>
            <person name="Ye F."/>
            <person name="Su P."/>
            <person name="Kiefer A.F."/>
            <person name="Nichols A."/>
            <person name="Cepeda A.J."/>
            <person name="Yan W."/>
            <person name="Fan B."/>
            <person name="Jiang Y."/>
            <person name="Adhikari A."/>
            <person name="Zheng C.-J."/>
            <person name="Schuster L."/>
            <person name="Cowan T.M."/>
            <person name="Smanski M.J."/>
            <person name="Chevrette M.G."/>
            <person name="De Carvalho L.P.S."/>
            <person name="Shen B."/>
        </authorList>
    </citation>
    <scope>NUCLEOTIDE SEQUENCE [LARGE SCALE GENOMIC DNA]</scope>
    <source>
        <strain evidence="11 12">NPDC001650</strain>
    </source>
</reference>
<evidence type="ECO:0000256" key="7">
    <source>
        <dbReference type="ARBA" id="ARBA00023049"/>
    </source>
</evidence>
<proteinExistence type="inferred from homology"/>
<keyword evidence="2 9" id="KW-0645">Protease</keyword>
<evidence type="ECO:0000256" key="2">
    <source>
        <dbReference type="ARBA" id="ARBA00022670"/>
    </source>
</evidence>
<keyword evidence="12" id="KW-1185">Reference proteome</keyword>
<gene>
    <name evidence="11" type="ORF">ACFYZM_23765</name>
</gene>
<dbReference type="PIRSF" id="PIRSF026671">
    <property type="entry name" value="AA_dipeptidase"/>
    <property type="match status" value="1"/>
</dbReference>
<dbReference type="EMBL" id="JBIAUT010000009">
    <property type="protein sequence ID" value="MFF4219279.1"/>
    <property type="molecule type" value="Genomic_DNA"/>
</dbReference>
<evidence type="ECO:0000256" key="5">
    <source>
        <dbReference type="ARBA" id="ARBA00022833"/>
    </source>
</evidence>
<evidence type="ECO:0000256" key="4">
    <source>
        <dbReference type="ARBA" id="ARBA00022801"/>
    </source>
</evidence>